<protein>
    <submittedName>
        <fullName evidence="4">Tyrosine-protein phosphatase</fullName>
    </submittedName>
</protein>
<dbReference type="EMBL" id="JAAVSD010000008">
    <property type="protein sequence ID" value="NLR29388.1"/>
    <property type="molecule type" value="Genomic_DNA"/>
</dbReference>
<dbReference type="Proteomes" id="UP000707477">
    <property type="component" value="Unassembled WGS sequence"/>
</dbReference>
<accession>A0ABX1L3W9</accession>
<dbReference type="InterPro" id="IPR029021">
    <property type="entry name" value="Prot-tyrosine_phosphatase-like"/>
</dbReference>
<keyword evidence="5" id="KW-1185">Reference proteome</keyword>
<feature type="region of interest" description="Disordered" evidence="1">
    <location>
        <begin position="279"/>
        <end position="329"/>
    </location>
</feature>
<organism evidence="4 5">
    <name type="scientific">Levilactobacillus tujiorum</name>
    <dbReference type="NCBI Taxonomy" id="2912243"/>
    <lineage>
        <taxon>Bacteria</taxon>
        <taxon>Bacillati</taxon>
        <taxon>Bacillota</taxon>
        <taxon>Bacilli</taxon>
        <taxon>Lactobacillales</taxon>
        <taxon>Lactobacillaceae</taxon>
        <taxon>Levilactobacillus</taxon>
    </lineage>
</organism>
<evidence type="ECO:0000259" key="3">
    <source>
        <dbReference type="PROSITE" id="PS50056"/>
    </source>
</evidence>
<dbReference type="InterPro" id="IPR026893">
    <property type="entry name" value="Tyr/Ser_Pase_IphP-type"/>
</dbReference>
<dbReference type="Pfam" id="PF13350">
    <property type="entry name" value="Y_phosphatase3"/>
    <property type="match status" value="1"/>
</dbReference>
<dbReference type="Gene3D" id="3.90.190.10">
    <property type="entry name" value="Protein tyrosine phosphatase superfamily"/>
    <property type="match status" value="1"/>
</dbReference>
<dbReference type="PROSITE" id="PS50056">
    <property type="entry name" value="TYR_PHOSPHATASE_2"/>
    <property type="match status" value="1"/>
</dbReference>
<dbReference type="RefSeq" id="WP_168849145.1">
    <property type="nucleotide sequence ID" value="NZ_JAAVSD010000008.1"/>
</dbReference>
<comment type="caution">
    <text evidence="4">The sequence shown here is derived from an EMBL/GenBank/DDBJ whole genome shotgun (WGS) entry which is preliminary data.</text>
</comment>
<evidence type="ECO:0000313" key="5">
    <source>
        <dbReference type="Proteomes" id="UP000707477"/>
    </source>
</evidence>
<evidence type="ECO:0000256" key="1">
    <source>
        <dbReference type="SAM" id="MobiDB-lite"/>
    </source>
</evidence>
<evidence type="ECO:0000313" key="4">
    <source>
        <dbReference type="EMBL" id="NLR29388.1"/>
    </source>
</evidence>
<sequence length="416" mass="46278">MRHLIVKSLGILGVALTLAGIGTAPAAAATTTAANPNAPVLAKSARSFPLLTDGSDPADLRLVQLYNTKNTRDIGGYRTADGKWKIRPYQLLRSDNLSRLDADDVKTLTDKYRVKSVVDFRTPGQVKSQPDVKIPGATETYLSVLGPHAYSDGGGDGDFYNQRLNFGYSAITGYRQFLNMMAVNNGGATLYHCSSGKDRTGIATVLIMTILGMDKQTIVNDFMLSQYTHRTVKIDWISKYYYDVELNYGSLQNYINTALAISPATQARLRAKYLVSTDGKNTPYPAPTTPTQPNPTPIVPTEPEVKPAPKPQPDLAPVESGAADQVTHPKKKAAKVKVLKTKRLKTKYHYQLKAHKKWFKDAHLKHQKGKTPKSTKKWRLLKSEKVRIKHKTYTYYQIQDHSGHTAWILKSYVTKK</sequence>
<feature type="chain" id="PRO_5045971653" evidence="2">
    <location>
        <begin position="27"/>
        <end position="416"/>
    </location>
</feature>
<evidence type="ECO:0000256" key="2">
    <source>
        <dbReference type="SAM" id="SignalP"/>
    </source>
</evidence>
<feature type="compositionally biased region" description="Pro residues" evidence="1">
    <location>
        <begin position="284"/>
        <end position="314"/>
    </location>
</feature>
<proteinExistence type="predicted"/>
<reference evidence="4 5" key="1">
    <citation type="submission" date="2020-03" db="EMBL/GenBank/DDBJ databases">
        <authorList>
            <person name="Zhang Z."/>
            <person name="Guo Z."/>
            <person name="Hou Q."/>
            <person name="Shen X."/>
        </authorList>
    </citation>
    <scope>NUCLEOTIDE SEQUENCE [LARGE SCALE GENOMIC DNA]</scope>
    <source>
        <strain evidence="4 5">HBUAS51329</strain>
    </source>
</reference>
<dbReference type="InterPro" id="IPR000387">
    <property type="entry name" value="Tyr_Pase_dom"/>
</dbReference>
<dbReference type="SUPFAM" id="SSF52799">
    <property type="entry name" value="(Phosphotyrosine protein) phosphatases II"/>
    <property type="match status" value="1"/>
</dbReference>
<name>A0ABX1L3W9_9LACO</name>
<feature type="signal peptide" evidence="2">
    <location>
        <begin position="1"/>
        <end position="26"/>
    </location>
</feature>
<keyword evidence="2" id="KW-0732">Signal</keyword>
<gene>
    <name evidence="4" type="ORF">HEQ44_04240</name>
</gene>
<feature type="domain" description="Tyrosine specific protein phosphatases" evidence="3">
    <location>
        <begin position="175"/>
        <end position="241"/>
    </location>
</feature>